<feature type="transmembrane region" description="Helical" evidence="1">
    <location>
        <begin position="21"/>
        <end position="45"/>
    </location>
</feature>
<dbReference type="InterPro" id="IPR019690">
    <property type="entry name" value="DUF2569"/>
</dbReference>
<keyword evidence="3" id="KW-1185">Reference proteome</keyword>
<dbReference type="Pfam" id="PF10754">
    <property type="entry name" value="DUF2569"/>
    <property type="match status" value="1"/>
</dbReference>
<evidence type="ECO:0000256" key="1">
    <source>
        <dbReference type="SAM" id="Phobius"/>
    </source>
</evidence>
<organism evidence="2 3">
    <name type="scientific">Pontibacter saemangeumensis</name>
    <dbReference type="NCBI Taxonomy" id="1084525"/>
    <lineage>
        <taxon>Bacteria</taxon>
        <taxon>Pseudomonadati</taxon>
        <taxon>Bacteroidota</taxon>
        <taxon>Cytophagia</taxon>
        <taxon>Cytophagales</taxon>
        <taxon>Hymenobacteraceae</taxon>
        <taxon>Pontibacter</taxon>
    </lineage>
</organism>
<keyword evidence="1" id="KW-0812">Transmembrane</keyword>
<evidence type="ECO:0000313" key="2">
    <source>
        <dbReference type="EMBL" id="GAA4435474.1"/>
    </source>
</evidence>
<accession>A0ABP8LU45</accession>
<feature type="transmembrane region" description="Helical" evidence="1">
    <location>
        <begin position="109"/>
        <end position="127"/>
    </location>
</feature>
<feature type="transmembrane region" description="Helical" evidence="1">
    <location>
        <begin position="51"/>
        <end position="72"/>
    </location>
</feature>
<sequence length="138" mass="15822">MKSILNENAYEDEDRRTGYGFWLYLLLFVIGYNGVKAAMGLYYNAEAYDTVSLLHALLTVLIALAATAGFFVRKRWTPLLFISFFLLNLLYMVYISVALSVTFPEKIDFFSLARVAVMCAVVISYLVRSERVREVFVE</sequence>
<keyword evidence="1" id="KW-0472">Membrane</keyword>
<gene>
    <name evidence="2" type="ORF">GCM10023188_27500</name>
</gene>
<reference evidence="3" key="1">
    <citation type="journal article" date="2019" name="Int. J. Syst. Evol. Microbiol.">
        <title>The Global Catalogue of Microorganisms (GCM) 10K type strain sequencing project: providing services to taxonomists for standard genome sequencing and annotation.</title>
        <authorList>
            <consortium name="The Broad Institute Genomics Platform"/>
            <consortium name="The Broad Institute Genome Sequencing Center for Infectious Disease"/>
            <person name="Wu L."/>
            <person name="Ma J."/>
        </authorList>
    </citation>
    <scope>NUCLEOTIDE SEQUENCE [LARGE SCALE GENOMIC DNA]</scope>
    <source>
        <strain evidence="3">JCM 17926</strain>
    </source>
</reference>
<evidence type="ECO:0008006" key="4">
    <source>
        <dbReference type="Google" id="ProtNLM"/>
    </source>
</evidence>
<feature type="transmembrane region" description="Helical" evidence="1">
    <location>
        <begin position="79"/>
        <end position="103"/>
    </location>
</feature>
<name>A0ABP8LU45_9BACT</name>
<dbReference type="EMBL" id="BAABHC010000015">
    <property type="protein sequence ID" value="GAA4435474.1"/>
    <property type="molecule type" value="Genomic_DNA"/>
</dbReference>
<dbReference type="RefSeq" id="WP_345159875.1">
    <property type="nucleotide sequence ID" value="NZ_BAABHC010000015.1"/>
</dbReference>
<evidence type="ECO:0000313" key="3">
    <source>
        <dbReference type="Proteomes" id="UP001500552"/>
    </source>
</evidence>
<comment type="caution">
    <text evidence="2">The sequence shown here is derived from an EMBL/GenBank/DDBJ whole genome shotgun (WGS) entry which is preliminary data.</text>
</comment>
<keyword evidence="1" id="KW-1133">Transmembrane helix</keyword>
<proteinExistence type="predicted"/>
<dbReference type="Proteomes" id="UP001500552">
    <property type="component" value="Unassembled WGS sequence"/>
</dbReference>
<protein>
    <recommendedName>
        <fullName evidence="4">DUF2569 domain-containing protein</fullName>
    </recommendedName>
</protein>